<dbReference type="NCBIfam" id="TIGR02397">
    <property type="entry name" value="dnaX_nterm"/>
    <property type="match status" value="1"/>
</dbReference>
<dbReference type="NCBIfam" id="NF004046">
    <property type="entry name" value="PRK05563.1"/>
    <property type="match status" value="1"/>
</dbReference>
<keyword evidence="2 12" id="KW-0808">Transferase</keyword>
<dbReference type="InterPro" id="IPR050238">
    <property type="entry name" value="DNA_Rep/Repair_Clamp_Loader"/>
</dbReference>
<dbReference type="Gene3D" id="3.40.50.300">
    <property type="entry name" value="P-loop containing nucleotide triphosphate hydrolases"/>
    <property type="match status" value="1"/>
</dbReference>
<evidence type="ECO:0000256" key="4">
    <source>
        <dbReference type="ARBA" id="ARBA00022705"/>
    </source>
</evidence>
<dbReference type="InterPro" id="IPR027417">
    <property type="entry name" value="P-loop_NTPase"/>
</dbReference>
<dbReference type="GO" id="GO:0006261">
    <property type="term" value="P:DNA-templated DNA replication"/>
    <property type="evidence" value="ECO:0007669"/>
    <property type="project" value="TreeGrafter"/>
</dbReference>
<dbReference type="FunFam" id="3.40.50.300:FF:000014">
    <property type="entry name" value="DNA polymerase III subunit gamma/tau"/>
    <property type="match status" value="1"/>
</dbReference>
<dbReference type="Gene3D" id="1.20.272.10">
    <property type="match status" value="1"/>
</dbReference>
<keyword evidence="5" id="KW-0479">Metal-binding</keyword>
<evidence type="ECO:0000256" key="1">
    <source>
        <dbReference type="ARBA" id="ARBA00006360"/>
    </source>
</evidence>
<dbReference type="SUPFAM" id="SSF48019">
    <property type="entry name" value="post-AAA+ oligomerization domain-like"/>
    <property type="match status" value="1"/>
</dbReference>
<dbReference type="Pfam" id="PF12169">
    <property type="entry name" value="DNA_pol3_gamma3"/>
    <property type="match status" value="1"/>
</dbReference>
<dbReference type="GO" id="GO:0009360">
    <property type="term" value="C:DNA polymerase III complex"/>
    <property type="evidence" value="ECO:0007669"/>
    <property type="project" value="InterPro"/>
</dbReference>
<dbReference type="GO" id="GO:0005524">
    <property type="term" value="F:ATP binding"/>
    <property type="evidence" value="ECO:0007669"/>
    <property type="project" value="UniProtKB-KW"/>
</dbReference>
<dbReference type="InterPro" id="IPR003593">
    <property type="entry name" value="AAA+_ATPase"/>
</dbReference>
<evidence type="ECO:0000256" key="3">
    <source>
        <dbReference type="ARBA" id="ARBA00022695"/>
    </source>
</evidence>
<dbReference type="Pfam" id="PF13177">
    <property type="entry name" value="DNA_pol3_delta2"/>
    <property type="match status" value="1"/>
</dbReference>
<protein>
    <recommendedName>
        <fullName evidence="12">DNA polymerase III subunit gamma/tau</fullName>
        <ecNumber evidence="12">2.7.7.7</ecNumber>
    </recommendedName>
</protein>
<dbReference type="InterPro" id="IPR012763">
    <property type="entry name" value="DNA_pol_III_sug/sutau_N"/>
</dbReference>
<feature type="domain" description="AAA+ ATPase" evidence="14">
    <location>
        <begin position="39"/>
        <end position="187"/>
    </location>
</feature>
<accession>A0A0D5A460</accession>
<dbReference type="InterPro" id="IPR045085">
    <property type="entry name" value="HLD_clamp_pol_III_gamma_tau"/>
</dbReference>
<keyword evidence="9 12" id="KW-0239">DNA-directed DNA polymerase</keyword>
<keyword evidence="6 12" id="KW-0547">Nucleotide-binding</keyword>
<feature type="compositionally biased region" description="Basic and acidic residues" evidence="13">
    <location>
        <begin position="381"/>
        <end position="405"/>
    </location>
</feature>
<dbReference type="NCBIfam" id="NF011510">
    <property type="entry name" value="PRK14948.1"/>
    <property type="match status" value="1"/>
</dbReference>
<dbReference type="EC" id="2.7.7.7" evidence="12"/>
<evidence type="ECO:0000256" key="7">
    <source>
        <dbReference type="ARBA" id="ARBA00022833"/>
    </source>
</evidence>
<dbReference type="GO" id="GO:0003677">
    <property type="term" value="F:DNA binding"/>
    <property type="evidence" value="ECO:0007669"/>
    <property type="project" value="InterPro"/>
</dbReference>
<sequence>MIKTYEPLHHKYRPSSFDELVGQGPITSTLKQALISNRIAPAYIFTGPRGTGKTSSARIFAKSLNCLKSEKATTVPCGECELCKGINSGNALDVIEIDAASNTGVENIRELIERSRFAPAKARWKVYVIDECHMLSTAAFNALLKTLEEPPRQVVFILATTDPQRVLPTILSRCMRFDFRRIALNDLENHLMSIAKKEEISINKEALSLIAKHSQGGLRDAESLLDQVSLLPPPITQLNIINLIGAVPEEELITLAKSLINKDPNSILKICNRLINEGKEPIAILQGIASILRDLVITTVTNKQTNLCNISQENSESLIDLATSINLSQILKLQAKLKGSENNIRNSNQPKLWLEIHLLGMLADEDSKDNNRIKQSFPRTRISDDSEPKDSDHKPEKIEPTTSKELKKTNYKDDFKHNEDLNLADIWKKVIAMLELPSTKMLLSQQAKLINLNSDSAEIVISEKWINMIQSRKNLIEDAFYKARGSSTKVLLIQQKDNLSKLQKENKKSQLIEQTNELKVNKELNKNNCEKKEKKIEPKINLETNSIDQKAKQFADFFNGEIVDLE</sequence>
<evidence type="ECO:0000313" key="15">
    <source>
        <dbReference type="EMBL" id="AJW30983.1"/>
    </source>
</evidence>
<dbReference type="Pfam" id="PF22608">
    <property type="entry name" value="DNAX_ATPase_lid"/>
    <property type="match status" value="1"/>
</dbReference>
<comment type="catalytic activity">
    <reaction evidence="11 12">
        <text>DNA(n) + a 2'-deoxyribonucleoside 5'-triphosphate = DNA(n+1) + diphosphate</text>
        <dbReference type="Rhea" id="RHEA:22508"/>
        <dbReference type="Rhea" id="RHEA-COMP:17339"/>
        <dbReference type="Rhea" id="RHEA-COMP:17340"/>
        <dbReference type="ChEBI" id="CHEBI:33019"/>
        <dbReference type="ChEBI" id="CHEBI:61560"/>
        <dbReference type="ChEBI" id="CHEBI:173112"/>
        <dbReference type="EC" id="2.7.7.7"/>
    </reaction>
</comment>
<feature type="region of interest" description="Disordered" evidence="13">
    <location>
        <begin position="369"/>
        <end position="405"/>
    </location>
</feature>
<keyword evidence="4 12" id="KW-0235">DNA replication</keyword>
<dbReference type="Gene3D" id="1.10.8.60">
    <property type="match status" value="1"/>
</dbReference>
<evidence type="ECO:0000259" key="14">
    <source>
        <dbReference type="SMART" id="SM00382"/>
    </source>
</evidence>
<keyword evidence="7" id="KW-0862">Zinc</keyword>
<evidence type="ECO:0000256" key="8">
    <source>
        <dbReference type="ARBA" id="ARBA00022840"/>
    </source>
</evidence>
<comment type="subunit">
    <text evidence="12">DNA polymerase III contains a core (composed of alpha, epsilon and theta chains) that associates with a tau subunit. This core dimerizes to form the POLIII' complex. PolIII' associates with the gamma complex (composed of gamma, delta, delta', psi and chi chains) and with the beta chain to form the complete DNA polymerase III complex.</text>
</comment>
<dbReference type="CDD" id="cd18137">
    <property type="entry name" value="HLD_clamp_pol_III_gamma_tau"/>
    <property type="match status" value="1"/>
</dbReference>
<dbReference type="PANTHER" id="PTHR11669:SF0">
    <property type="entry name" value="PROTEIN STICHEL-LIKE 2"/>
    <property type="match status" value="1"/>
</dbReference>
<evidence type="ECO:0000256" key="11">
    <source>
        <dbReference type="ARBA" id="ARBA00049244"/>
    </source>
</evidence>
<comment type="similarity">
    <text evidence="1 12">Belongs to the DnaX/STICHEL family.</text>
</comment>
<reference evidence="15" key="1">
    <citation type="submission" date="2014-06" db="EMBL/GenBank/DDBJ databases">
        <authorList>
            <person name="Berube P.M."/>
        </authorList>
    </citation>
    <scope>NUCLEOTIDE SEQUENCE</scope>
    <source>
        <strain evidence="15">P0903-H212</strain>
    </source>
</reference>
<comment type="function">
    <text evidence="12">DNA polymerase III is a complex, multichain enzyme responsible for most of the replicative synthesis in bacteria. This DNA polymerase also exhibits 3' to 5' exonuclease activity.</text>
</comment>
<name>A0A0D5A460_PROMR</name>
<dbReference type="SUPFAM" id="SSF52540">
    <property type="entry name" value="P-loop containing nucleoside triphosphate hydrolases"/>
    <property type="match status" value="1"/>
</dbReference>
<keyword evidence="10" id="KW-0175">Coiled coil</keyword>
<dbReference type="AlphaFoldDB" id="A0A0D5A460"/>
<keyword evidence="8 12" id="KW-0067">ATP-binding</keyword>
<dbReference type="InterPro" id="IPR022754">
    <property type="entry name" value="DNA_pol_III_gamma-3"/>
</dbReference>
<dbReference type="Pfam" id="PF23007">
    <property type="entry name" value="DnaA_N-like_STI"/>
    <property type="match status" value="1"/>
</dbReference>
<keyword evidence="3 12" id="KW-0548">Nucleotidyltransferase</keyword>
<evidence type="ECO:0000256" key="9">
    <source>
        <dbReference type="ARBA" id="ARBA00022932"/>
    </source>
</evidence>
<evidence type="ECO:0000256" key="12">
    <source>
        <dbReference type="RuleBase" id="RU364063"/>
    </source>
</evidence>
<evidence type="ECO:0000256" key="5">
    <source>
        <dbReference type="ARBA" id="ARBA00022723"/>
    </source>
</evidence>
<dbReference type="GO" id="GO:0046872">
    <property type="term" value="F:metal ion binding"/>
    <property type="evidence" value="ECO:0007669"/>
    <property type="project" value="UniProtKB-KW"/>
</dbReference>
<evidence type="ECO:0000256" key="13">
    <source>
        <dbReference type="SAM" id="MobiDB-lite"/>
    </source>
</evidence>
<organism evidence="15">
    <name type="scientific">Prochlorococcus marinus str. P0903-H212</name>
    <dbReference type="NCBI Taxonomy" id="1622208"/>
    <lineage>
        <taxon>Bacteria</taxon>
        <taxon>Bacillati</taxon>
        <taxon>Cyanobacteriota</taxon>
        <taxon>Cyanophyceae</taxon>
        <taxon>Synechococcales</taxon>
        <taxon>Prochlorococcaceae</taxon>
        <taxon>Prochlorococcus</taxon>
    </lineage>
</organism>
<gene>
    <name evidence="12" type="primary">dnaX</name>
    <name evidence="15" type="ORF">FA03_0152</name>
</gene>
<dbReference type="PANTHER" id="PTHR11669">
    <property type="entry name" value="REPLICATION FACTOR C / DNA POLYMERASE III GAMMA-TAU SUBUNIT"/>
    <property type="match status" value="1"/>
</dbReference>
<proteinExistence type="inferred from homology"/>
<evidence type="ECO:0000256" key="10">
    <source>
        <dbReference type="ARBA" id="ARBA00023054"/>
    </source>
</evidence>
<dbReference type="EMBL" id="KJ947871">
    <property type="protein sequence ID" value="AJW30983.1"/>
    <property type="molecule type" value="Genomic_DNA"/>
</dbReference>
<evidence type="ECO:0000256" key="2">
    <source>
        <dbReference type="ARBA" id="ARBA00022679"/>
    </source>
</evidence>
<dbReference type="CDD" id="cd00009">
    <property type="entry name" value="AAA"/>
    <property type="match status" value="1"/>
</dbReference>
<dbReference type="InterPro" id="IPR054506">
    <property type="entry name" value="DnaA_N-like_STI"/>
</dbReference>
<dbReference type="InterPro" id="IPR008921">
    <property type="entry name" value="DNA_pol3_clamp-load_cplx_C"/>
</dbReference>
<evidence type="ECO:0000256" key="6">
    <source>
        <dbReference type="ARBA" id="ARBA00022741"/>
    </source>
</evidence>
<dbReference type="SMART" id="SM00382">
    <property type="entry name" value="AAA"/>
    <property type="match status" value="1"/>
</dbReference>
<dbReference type="GO" id="GO:0003887">
    <property type="term" value="F:DNA-directed DNA polymerase activity"/>
    <property type="evidence" value="ECO:0007669"/>
    <property type="project" value="UniProtKB-KW"/>
</dbReference>